<dbReference type="STRING" id="211165.GCA_000317285_01768"/>
<accession>A0A3S0ZTC0</accession>
<protein>
    <submittedName>
        <fullName evidence="1">Uncharacterized protein</fullName>
    </submittedName>
</protein>
<dbReference type="OrthoDB" id="582431at2"/>
<keyword evidence="2" id="KW-1185">Reference proteome</keyword>
<gene>
    <name evidence="1" type="ORF">PCC6912_39620</name>
</gene>
<proteinExistence type="predicted"/>
<evidence type="ECO:0000313" key="2">
    <source>
        <dbReference type="Proteomes" id="UP000268857"/>
    </source>
</evidence>
<organism evidence="1 2">
    <name type="scientific">Chlorogloeopsis fritschii PCC 6912</name>
    <dbReference type="NCBI Taxonomy" id="211165"/>
    <lineage>
        <taxon>Bacteria</taxon>
        <taxon>Bacillati</taxon>
        <taxon>Cyanobacteriota</taxon>
        <taxon>Cyanophyceae</taxon>
        <taxon>Nostocales</taxon>
        <taxon>Chlorogloeopsidaceae</taxon>
        <taxon>Chlorogloeopsis</taxon>
    </lineage>
</organism>
<dbReference type="EMBL" id="RSCJ01000018">
    <property type="protein sequence ID" value="RUR77003.1"/>
    <property type="molecule type" value="Genomic_DNA"/>
</dbReference>
<name>A0A3S0ZTC0_CHLFR</name>
<dbReference type="RefSeq" id="WP_127011351.1">
    <property type="nucleotide sequence ID" value="NZ_AJLN01000059.1"/>
</dbReference>
<dbReference type="AlphaFoldDB" id="A0A3S0ZTC0"/>
<reference evidence="1 2" key="1">
    <citation type="journal article" date="2019" name="Genome Biol. Evol.">
        <title>Day and night: Metabolic profiles and evolutionary relationships of six axenic non-marine cyanobacteria.</title>
        <authorList>
            <person name="Will S.E."/>
            <person name="Henke P."/>
            <person name="Boedeker C."/>
            <person name="Huang S."/>
            <person name="Brinkmann H."/>
            <person name="Rohde M."/>
            <person name="Jarek M."/>
            <person name="Friedl T."/>
            <person name="Seufert S."/>
            <person name="Schumacher M."/>
            <person name="Overmann J."/>
            <person name="Neumann-Schaal M."/>
            <person name="Petersen J."/>
        </authorList>
    </citation>
    <scope>NUCLEOTIDE SEQUENCE [LARGE SCALE GENOMIC DNA]</scope>
    <source>
        <strain evidence="1 2">PCC 6912</strain>
    </source>
</reference>
<evidence type="ECO:0000313" key="1">
    <source>
        <dbReference type="EMBL" id="RUR77003.1"/>
    </source>
</evidence>
<sequence>MSNSLSLTDYPYVLSEMLYRPTAATIARWACQPDYLADPRMRPGQVYMADRFGYLPDTGDMDLESRTRSSVEILGTANTRQIPKSKVPIILREITGPGGGDSNNPGLPGNFRFSIPDMMYQQRLIWDMGMAEPLVQPQFHASVGATTLLQDFRLTTDRFYLNALDSSTNKYNPNGVADGGTYASGPPKFTVADLDRILEQLVTNRAPTFPDNLYHAIIHQRMWTHLREDARFRELVTSSAYYSVPMVMAEQEWLFGPGYMPPAGINYMAQPNIQGFLPYYNQGLPGPSQNGLPGGYVYNQFRIWISNNIPLKTVELNYTATTDGSATGLAARTAYPGYFFGAHAVGEIFGGDPQDGIPVKVKRNMNDDYGRFLIVIWQAFMGLTKLNDDFIIVGRTYAN</sequence>
<dbReference type="Proteomes" id="UP000268857">
    <property type="component" value="Unassembled WGS sequence"/>
</dbReference>
<comment type="caution">
    <text evidence="1">The sequence shown here is derived from an EMBL/GenBank/DDBJ whole genome shotgun (WGS) entry which is preliminary data.</text>
</comment>